<gene>
    <name evidence="1" type="ORF">NM688_g7382</name>
</gene>
<evidence type="ECO:0000313" key="2">
    <source>
        <dbReference type="Proteomes" id="UP001148662"/>
    </source>
</evidence>
<organism evidence="1 2">
    <name type="scientific">Phlebia brevispora</name>
    <dbReference type="NCBI Taxonomy" id="194682"/>
    <lineage>
        <taxon>Eukaryota</taxon>
        <taxon>Fungi</taxon>
        <taxon>Dikarya</taxon>
        <taxon>Basidiomycota</taxon>
        <taxon>Agaricomycotina</taxon>
        <taxon>Agaricomycetes</taxon>
        <taxon>Polyporales</taxon>
        <taxon>Meruliaceae</taxon>
        <taxon>Phlebia</taxon>
    </lineage>
</organism>
<accession>A0ACC1S606</accession>
<dbReference type="EMBL" id="JANHOG010001714">
    <property type="protein sequence ID" value="KAJ3532732.1"/>
    <property type="molecule type" value="Genomic_DNA"/>
</dbReference>
<name>A0ACC1S606_9APHY</name>
<evidence type="ECO:0000313" key="1">
    <source>
        <dbReference type="EMBL" id="KAJ3532732.1"/>
    </source>
</evidence>
<proteinExistence type="predicted"/>
<dbReference type="Proteomes" id="UP001148662">
    <property type="component" value="Unassembled WGS sequence"/>
</dbReference>
<reference evidence="1" key="1">
    <citation type="submission" date="2022-07" db="EMBL/GenBank/DDBJ databases">
        <title>Genome Sequence of Phlebia brevispora.</title>
        <authorList>
            <person name="Buettner E."/>
        </authorList>
    </citation>
    <scope>NUCLEOTIDE SEQUENCE</scope>
    <source>
        <strain evidence="1">MPL23</strain>
    </source>
</reference>
<sequence>MTVLQTSNSGSTLCAAARNIVDYGIYSTEDGVALVYLRGRYERQFIVELQYLSKDGEQRESTTARLRGWVMCSYMQDFLPLFGSVSLLSPRRLLLAAAEGIYLYDIPKNSTTSSPCSPDGLIDLRPVWTTYSRWLTRTPIISAPALSDGPNPRARCMLWTGKDIFELDFPLGPVTDDSRYMLHVIHTQYNHAPIYLGYSVGIQHPQSAKKIPTPAFSLAYGFGCEPGHVRLGREGSCIKKARLEKEHVLLDGIDSVGDLSVDEISGRLSVLDGSTGHLQIYDILRMCDMELRNLLVASKGSWFPLREELAVVPLWRHYCIRKFFPVLPSSSPYEGTLTHAIGTITAKTVYRGHLEVLLRRLAWGIGV</sequence>
<keyword evidence="2" id="KW-1185">Reference proteome</keyword>
<protein>
    <submittedName>
        <fullName evidence="1">Uncharacterized protein</fullName>
    </submittedName>
</protein>
<comment type="caution">
    <text evidence="1">The sequence shown here is derived from an EMBL/GenBank/DDBJ whole genome shotgun (WGS) entry which is preliminary data.</text>
</comment>